<organism evidence="2 3">
    <name type="scientific">Streptomyces cavourensis</name>
    <dbReference type="NCBI Taxonomy" id="67258"/>
    <lineage>
        <taxon>Bacteria</taxon>
        <taxon>Bacillati</taxon>
        <taxon>Actinomycetota</taxon>
        <taxon>Actinomycetes</taxon>
        <taxon>Kitasatosporales</taxon>
        <taxon>Streptomycetaceae</taxon>
        <taxon>Streptomyces</taxon>
    </lineage>
</organism>
<reference evidence="2 3" key="1">
    <citation type="submission" date="2018-07" db="EMBL/GenBank/DDBJ databases">
        <title>Complete genome sequence of soil actinomycete Streptomyces cavourensis tj430.</title>
        <authorList>
            <person name="Wang P."/>
            <person name="Huang Y."/>
        </authorList>
    </citation>
    <scope>NUCLEOTIDE SEQUENCE [LARGE SCALE GENOMIC DNA]</scope>
    <source>
        <strain evidence="2 3">TJ430</strain>
    </source>
</reference>
<dbReference type="AlphaFoldDB" id="A0AAD0Q4B4"/>
<sequence>MRSGARGRAPKPQPVRRLRTKKGGPGAQPRFREGAGRGQAPRSGPHRTPPGTPTPHLTAR</sequence>
<protein>
    <submittedName>
        <fullName evidence="2">Uncharacterized protein</fullName>
    </submittedName>
</protein>
<evidence type="ECO:0000313" key="2">
    <source>
        <dbReference type="EMBL" id="AXI71920.1"/>
    </source>
</evidence>
<evidence type="ECO:0000256" key="1">
    <source>
        <dbReference type="SAM" id="MobiDB-lite"/>
    </source>
</evidence>
<accession>A0AAD0Q4B4</accession>
<dbReference type="EMBL" id="CP030930">
    <property type="protein sequence ID" value="AXI71920.1"/>
    <property type="molecule type" value="Genomic_DNA"/>
</dbReference>
<gene>
    <name evidence="2" type="ORF">DTW94_11985</name>
</gene>
<proteinExistence type="predicted"/>
<name>A0AAD0Q4B4_9ACTN</name>
<feature type="region of interest" description="Disordered" evidence="1">
    <location>
        <begin position="1"/>
        <end position="60"/>
    </location>
</feature>
<dbReference type="Proteomes" id="UP000253779">
    <property type="component" value="Chromosome"/>
</dbReference>
<evidence type="ECO:0000313" key="3">
    <source>
        <dbReference type="Proteomes" id="UP000253779"/>
    </source>
</evidence>